<dbReference type="RefSeq" id="XP_009492944.1">
    <property type="nucleotide sequence ID" value="XM_009494669.1"/>
</dbReference>
<dbReference type="Proteomes" id="UP000030693">
    <property type="component" value="Unassembled WGS sequence"/>
</dbReference>
<evidence type="ECO:0000313" key="3">
    <source>
        <dbReference type="Proteomes" id="UP000030693"/>
    </source>
</evidence>
<proteinExistence type="predicted"/>
<sequence length="69" mass="8448">MIRVLLVFTKLLTIPLTPQTYIYHANWIKGPFVNPRQNEFAWFTKDELREHLPKETFDRLEPLFFDYTF</sequence>
<accession>A0A058ZH30</accession>
<keyword evidence="3" id="KW-1185">Reference proteome</keyword>
<reference evidence="2" key="1">
    <citation type="submission" date="2013-04" db="EMBL/GenBank/DDBJ databases">
        <title>The Genome Sequence of Fonticula alba ATCC 38817.</title>
        <authorList>
            <consortium name="The Broad Institute Genomics Platform"/>
            <person name="Russ C."/>
            <person name="Cuomo C."/>
            <person name="Burger G."/>
            <person name="Gray M.W."/>
            <person name="Holland P.W.H."/>
            <person name="King N."/>
            <person name="Lang F.B.F."/>
            <person name="Roger A.J."/>
            <person name="Ruiz-Trillo I."/>
            <person name="Brown M."/>
            <person name="Walker B."/>
            <person name="Young S."/>
            <person name="Zeng Q."/>
            <person name="Gargeya S."/>
            <person name="Fitzgerald M."/>
            <person name="Haas B."/>
            <person name="Abouelleil A."/>
            <person name="Allen A.W."/>
            <person name="Alvarado L."/>
            <person name="Arachchi H.M."/>
            <person name="Berlin A.M."/>
            <person name="Chapman S.B."/>
            <person name="Gainer-Dewar J."/>
            <person name="Goldberg J."/>
            <person name="Griggs A."/>
            <person name="Gujja S."/>
            <person name="Hansen M."/>
            <person name="Howarth C."/>
            <person name="Imamovic A."/>
            <person name="Ireland A."/>
            <person name="Larimer J."/>
            <person name="McCowan C."/>
            <person name="Murphy C."/>
            <person name="Pearson M."/>
            <person name="Poon T.W."/>
            <person name="Priest M."/>
            <person name="Roberts A."/>
            <person name="Saif S."/>
            <person name="Shea T."/>
            <person name="Sisk P."/>
            <person name="Sykes S."/>
            <person name="Wortman J."/>
            <person name="Nusbaum C."/>
            <person name="Birren B."/>
        </authorList>
    </citation>
    <scope>NUCLEOTIDE SEQUENCE [LARGE SCALE GENOMIC DNA]</scope>
    <source>
        <strain evidence="2">ATCC 38817</strain>
    </source>
</reference>
<name>A0A058ZH30_FONAL</name>
<evidence type="ECO:0008006" key="4">
    <source>
        <dbReference type="Google" id="ProtNLM"/>
    </source>
</evidence>
<keyword evidence="1" id="KW-0732">Signal</keyword>
<protein>
    <recommendedName>
        <fullName evidence="4">Nudix hydrolase domain-containing protein</fullName>
    </recommendedName>
</protein>
<feature type="chain" id="PRO_5001571164" description="Nudix hydrolase domain-containing protein" evidence="1">
    <location>
        <begin position="20"/>
        <end position="69"/>
    </location>
</feature>
<dbReference type="OrthoDB" id="414075at2759"/>
<evidence type="ECO:0000313" key="2">
    <source>
        <dbReference type="EMBL" id="KCV73243.1"/>
    </source>
</evidence>
<dbReference type="AlphaFoldDB" id="A0A058ZH30"/>
<evidence type="ECO:0000256" key="1">
    <source>
        <dbReference type="SAM" id="SignalP"/>
    </source>
</evidence>
<dbReference type="EMBL" id="KB932201">
    <property type="protein sequence ID" value="KCV73243.1"/>
    <property type="molecule type" value="Genomic_DNA"/>
</dbReference>
<gene>
    <name evidence="2" type="ORF">H696_00784</name>
</gene>
<dbReference type="Gene3D" id="3.90.79.10">
    <property type="entry name" value="Nucleoside Triphosphate Pyrophosphohydrolase"/>
    <property type="match status" value="1"/>
</dbReference>
<feature type="signal peptide" evidence="1">
    <location>
        <begin position="1"/>
        <end position="19"/>
    </location>
</feature>
<dbReference type="GeneID" id="20525509"/>
<organism evidence="2">
    <name type="scientific">Fonticula alba</name>
    <name type="common">Slime mold</name>
    <dbReference type="NCBI Taxonomy" id="691883"/>
    <lineage>
        <taxon>Eukaryota</taxon>
        <taxon>Rotosphaerida</taxon>
        <taxon>Fonticulaceae</taxon>
        <taxon>Fonticula</taxon>
    </lineage>
</organism>